<evidence type="ECO:0000313" key="10">
    <source>
        <dbReference type="Proteomes" id="UP000070810"/>
    </source>
</evidence>
<organism evidence="9 10">
    <name type="scientific">Leucobacter chromiiresistens</name>
    <dbReference type="NCBI Taxonomy" id="1079994"/>
    <lineage>
        <taxon>Bacteria</taxon>
        <taxon>Bacillati</taxon>
        <taxon>Actinomycetota</taxon>
        <taxon>Actinomycetes</taxon>
        <taxon>Micrococcales</taxon>
        <taxon>Microbacteriaceae</taxon>
        <taxon>Leucobacter</taxon>
    </lineage>
</organism>
<evidence type="ECO:0000259" key="8">
    <source>
        <dbReference type="PROSITE" id="PS50928"/>
    </source>
</evidence>
<comment type="similarity">
    <text evidence="7">Belongs to the binding-protein-dependent transport system permease family.</text>
</comment>
<dbReference type="PROSITE" id="PS51257">
    <property type="entry name" value="PROKAR_LIPOPROTEIN"/>
    <property type="match status" value="1"/>
</dbReference>
<dbReference type="PANTHER" id="PTHR32243">
    <property type="entry name" value="MALTOSE TRANSPORT SYSTEM PERMEASE-RELATED"/>
    <property type="match status" value="1"/>
</dbReference>
<comment type="subcellular location">
    <subcellularLocation>
        <location evidence="1 7">Cell membrane</location>
        <topology evidence="1 7">Multi-pass membrane protein</topology>
    </subcellularLocation>
</comment>
<evidence type="ECO:0000256" key="5">
    <source>
        <dbReference type="ARBA" id="ARBA00022989"/>
    </source>
</evidence>
<feature type="transmembrane region" description="Helical" evidence="7">
    <location>
        <begin position="84"/>
        <end position="105"/>
    </location>
</feature>
<feature type="transmembrane region" description="Helical" evidence="7">
    <location>
        <begin position="192"/>
        <end position="217"/>
    </location>
</feature>
<evidence type="ECO:0000256" key="1">
    <source>
        <dbReference type="ARBA" id="ARBA00004651"/>
    </source>
</evidence>
<sequence length="286" mass="31056">MKQHHNRRILGQALVYLAALIVAVGCIAPLGWLVIASISTQADIVAKPMRWWPSELHLDRYQEILFDPTSSVGASFRAAFMNSLVVGVATVVISMVVGIFGAYAFARLKFPFRRGFLVLFLTTYMLPQISLLIPLYMILNSLGMLDTTIGLILVDCSLVIPFTLWILSNYFMTVPADLEDAARIDGTSRLGALFRIILPSAKPGLFAAVMFAFLLAWDEFMYALIFTSSDASKTIPVAISEFAGRYTTDFGLVAAGGVIAAIPPLVIALIFQRQIVSGLAAGAVKG</sequence>
<evidence type="ECO:0000256" key="7">
    <source>
        <dbReference type="RuleBase" id="RU363032"/>
    </source>
</evidence>
<evidence type="ECO:0000256" key="3">
    <source>
        <dbReference type="ARBA" id="ARBA00022475"/>
    </source>
</evidence>
<dbReference type="PANTHER" id="PTHR32243:SF18">
    <property type="entry name" value="INNER MEMBRANE ABC TRANSPORTER PERMEASE PROTEIN YCJP"/>
    <property type="match status" value="1"/>
</dbReference>
<evidence type="ECO:0000256" key="4">
    <source>
        <dbReference type="ARBA" id="ARBA00022692"/>
    </source>
</evidence>
<dbReference type="OrthoDB" id="9794684at2"/>
<dbReference type="Proteomes" id="UP000070810">
    <property type="component" value="Unassembled WGS sequence"/>
</dbReference>
<keyword evidence="10" id="KW-1185">Reference proteome</keyword>
<dbReference type="EMBL" id="LDRK01000027">
    <property type="protein sequence ID" value="KTR86151.1"/>
    <property type="molecule type" value="Genomic_DNA"/>
</dbReference>
<keyword evidence="5 7" id="KW-1133">Transmembrane helix</keyword>
<comment type="caution">
    <text evidence="9">The sequence shown here is derived from an EMBL/GenBank/DDBJ whole genome shotgun (WGS) entry which is preliminary data.</text>
</comment>
<keyword evidence="3" id="KW-1003">Cell membrane</keyword>
<evidence type="ECO:0000313" key="9">
    <source>
        <dbReference type="EMBL" id="KTR86151.1"/>
    </source>
</evidence>
<evidence type="ECO:0000256" key="2">
    <source>
        <dbReference type="ARBA" id="ARBA00022448"/>
    </source>
</evidence>
<feature type="transmembrane region" description="Helical" evidence="7">
    <location>
        <begin position="250"/>
        <end position="271"/>
    </location>
</feature>
<dbReference type="PROSITE" id="PS50928">
    <property type="entry name" value="ABC_TM1"/>
    <property type="match status" value="1"/>
</dbReference>
<dbReference type="SUPFAM" id="SSF161098">
    <property type="entry name" value="MetI-like"/>
    <property type="match status" value="1"/>
</dbReference>
<dbReference type="Gene3D" id="1.10.3720.10">
    <property type="entry name" value="MetI-like"/>
    <property type="match status" value="1"/>
</dbReference>
<reference evidence="9 10" key="1">
    <citation type="journal article" date="2016" name="Front. Microbiol.">
        <title>Genomic Resource of Rice Seed Associated Bacteria.</title>
        <authorList>
            <person name="Midha S."/>
            <person name="Bansal K."/>
            <person name="Sharma S."/>
            <person name="Kumar N."/>
            <person name="Patil P.P."/>
            <person name="Chaudhry V."/>
            <person name="Patil P.B."/>
        </authorList>
    </citation>
    <scope>NUCLEOTIDE SEQUENCE [LARGE SCALE GENOMIC DNA]</scope>
    <source>
        <strain evidence="9 10">NS354</strain>
    </source>
</reference>
<dbReference type="GO" id="GO:0005886">
    <property type="term" value="C:plasma membrane"/>
    <property type="evidence" value="ECO:0007669"/>
    <property type="project" value="UniProtKB-SubCell"/>
</dbReference>
<feature type="transmembrane region" description="Helical" evidence="7">
    <location>
        <begin position="12"/>
        <end position="35"/>
    </location>
</feature>
<dbReference type="GO" id="GO:0055085">
    <property type="term" value="P:transmembrane transport"/>
    <property type="evidence" value="ECO:0007669"/>
    <property type="project" value="InterPro"/>
</dbReference>
<dbReference type="InterPro" id="IPR000515">
    <property type="entry name" value="MetI-like"/>
</dbReference>
<dbReference type="PATRIC" id="fig|1079994.3.peg.1307"/>
<dbReference type="AlphaFoldDB" id="A0A147EP63"/>
<dbReference type="InterPro" id="IPR035906">
    <property type="entry name" value="MetI-like_sf"/>
</dbReference>
<keyword evidence="4 7" id="KW-0812">Transmembrane</keyword>
<accession>A0A147EP63</accession>
<dbReference type="CDD" id="cd06261">
    <property type="entry name" value="TM_PBP2"/>
    <property type="match status" value="1"/>
</dbReference>
<keyword evidence="2 7" id="KW-0813">Transport</keyword>
<feature type="transmembrane region" description="Helical" evidence="7">
    <location>
        <begin position="117"/>
        <end position="139"/>
    </location>
</feature>
<dbReference type="Pfam" id="PF00528">
    <property type="entry name" value="BPD_transp_1"/>
    <property type="match status" value="1"/>
</dbReference>
<protein>
    <submittedName>
        <fullName evidence="9">ABC transporter permease</fullName>
    </submittedName>
</protein>
<name>A0A147EP63_9MICO</name>
<dbReference type="InterPro" id="IPR050901">
    <property type="entry name" value="BP-dep_ABC_trans_perm"/>
</dbReference>
<proteinExistence type="inferred from homology"/>
<keyword evidence="6 7" id="KW-0472">Membrane</keyword>
<feature type="domain" description="ABC transmembrane type-1" evidence="8">
    <location>
        <begin position="80"/>
        <end position="271"/>
    </location>
</feature>
<evidence type="ECO:0000256" key="6">
    <source>
        <dbReference type="ARBA" id="ARBA00023136"/>
    </source>
</evidence>
<feature type="transmembrane region" description="Helical" evidence="7">
    <location>
        <begin position="151"/>
        <end position="171"/>
    </location>
</feature>
<gene>
    <name evidence="9" type="ORF">NS354_06080</name>
</gene>